<evidence type="ECO:0000256" key="1">
    <source>
        <dbReference type="SAM" id="Phobius"/>
    </source>
</evidence>
<dbReference type="GO" id="GO:0009390">
    <property type="term" value="C:dimethyl sulfoxide reductase complex"/>
    <property type="evidence" value="ECO:0007669"/>
    <property type="project" value="TreeGrafter"/>
</dbReference>
<gene>
    <name evidence="2" type="primary">dmsC</name>
    <name evidence="2" type="ORF">NCTC13335_01917</name>
</gene>
<dbReference type="GO" id="GO:0005886">
    <property type="term" value="C:plasma membrane"/>
    <property type="evidence" value="ECO:0007669"/>
    <property type="project" value="TreeGrafter"/>
</dbReference>
<dbReference type="GO" id="GO:0019645">
    <property type="term" value="P:anaerobic electron transport chain"/>
    <property type="evidence" value="ECO:0007669"/>
    <property type="project" value="InterPro"/>
</dbReference>
<dbReference type="Pfam" id="PF04976">
    <property type="entry name" value="DmsC"/>
    <property type="match status" value="1"/>
</dbReference>
<dbReference type="OrthoDB" id="4394845at2"/>
<evidence type="ECO:0000313" key="2">
    <source>
        <dbReference type="EMBL" id="STO94001.1"/>
    </source>
</evidence>
<dbReference type="Proteomes" id="UP000255264">
    <property type="component" value="Unassembled WGS sequence"/>
</dbReference>
<sequence length="271" mass="29570">MNGLHEFPLILFTVLAQVAAGAWLLLLFPVAGAFADKQRQLQRSLWPILLFLAVGFAASIMHLGSPWRAFNSLNRVGQSMLSNEIACGALFFALAGSYWLLALMEKMPKGLGRLWLPLSGLAGLAFMYVMNRVYHIPTVPTWDNLFTTFNFYLTVVLGGTALAAPLLWRVGDKATLLPKLFLCGLGVAAIVAVYQGFEFAQLRTGVTSFAALVPDYAYLTALRLCLLAVAACLLWRRKVGGAVVALCLTLLAEMIGRSLFYAMHMTLGTAF</sequence>
<dbReference type="InterPro" id="IPR007059">
    <property type="entry name" value="DmsC"/>
</dbReference>
<dbReference type="GO" id="GO:0009389">
    <property type="term" value="F:dimethyl sulfoxide reductase activity"/>
    <property type="evidence" value="ECO:0007669"/>
    <property type="project" value="TreeGrafter"/>
</dbReference>
<proteinExistence type="predicted"/>
<keyword evidence="3" id="KW-1185">Reference proteome</keyword>
<keyword evidence="1" id="KW-0812">Transmembrane</keyword>
<feature type="transmembrane region" description="Helical" evidence="1">
    <location>
        <begin position="149"/>
        <end position="168"/>
    </location>
</feature>
<feature type="transmembrane region" description="Helical" evidence="1">
    <location>
        <begin position="85"/>
        <end position="104"/>
    </location>
</feature>
<feature type="transmembrane region" description="Helical" evidence="1">
    <location>
        <begin position="12"/>
        <end position="34"/>
    </location>
</feature>
<keyword evidence="1" id="KW-0472">Membrane</keyword>
<evidence type="ECO:0000313" key="3">
    <source>
        <dbReference type="Proteomes" id="UP000255264"/>
    </source>
</evidence>
<dbReference type="PANTHER" id="PTHR38095">
    <property type="entry name" value="ANAEROBIC DIMETHYL SULFOXIDE REDUCTASE CHAIN YNFH"/>
    <property type="match status" value="1"/>
</dbReference>
<dbReference type="AlphaFoldDB" id="A0A377J0F7"/>
<dbReference type="PANTHER" id="PTHR38095:SF1">
    <property type="entry name" value="ANAEROBIC DIMETHYL SULFOXIDE REDUCTASE CHAIN YNFH"/>
    <property type="match status" value="1"/>
</dbReference>
<dbReference type="EMBL" id="UGHS01000004">
    <property type="protein sequence ID" value="STO94001.1"/>
    <property type="molecule type" value="Genomic_DNA"/>
</dbReference>
<feature type="transmembrane region" description="Helical" evidence="1">
    <location>
        <begin position="242"/>
        <end position="263"/>
    </location>
</feature>
<accession>A0A377J0F7</accession>
<feature type="transmembrane region" description="Helical" evidence="1">
    <location>
        <begin position="217"/>
        <end position="235"/>
    </location>
</feature>
<feature type="transmembrane region" description="Helical" evidence="1">
    <location>
        <begin position="111"/>
        <end position="129"/>
    </location>
</feature>
<feature type="transmembrane region" description="Helical" evidence="1">
    <location>
        <begin position="46"/>
        <end position="65"/>
    </location>
</feature>
<dbReference type="RefSeq" id="WP_115003554.1">
    <property type="nucleotide sequence ID" value="NZ_UGHS01000004.1"/>
</dbReference>
<name>A0A377J0F7_9PAST</name>
<feature type="transmembrane region" description="Helical" evidence="1">
    <location>
        <begin position="180"/>
        <end position="197"/>
    </location>
</feature>
<organism evidence="2 3">
    <name type="scientific">Haemophilus pittmaniae</name>
    <dbReference type="NCBI Taxonomy" id="249188"/>
    <lineage>
        <taxon>Bacteria</taxon>
        <taxon>Pseudomonadati</taxon>
        <taxon>Pseudomonadota</taxon>
        <taxon>Gammaproteobacteria</taxon>
        <taxon>Pasteurellales</taxon>
        <taxon>Pasteurellaceae</taxon>
        <taxon>Haemophilus</taxon>
    </lineage>
</organism>
<keyword evidence="1" id="KW-1133">Transmembrane helix</keyword>
<protein>
    <submittedName>
        <fullName evidence="2">Oxidoreductase, membrane subunit</fullName>
    </submittedName>
</protein>
<reference evidence="2 3" key="1">
    <citation type="submission" date="2018-06" db="EMBL/GenBank/DDBJ databases">
        <authorList>
            <consortium name="Pathogen Informatics"/>
            <person name="Doyle S."/>
        </authorList>
    </citation>
    <scope>NUCLEOTIDE SEQUENCE [LARGE SCALE GENOMIC DNA]</scope>
    <source>
        <strain evidence="2 3">NCTC13335</strain>
    </source>
</reference>